<feature type="region of interest" description="Disordered" evidence="1">
    <location>
        <begin position="1"/>
        <end position="22"/>
    </location>
</feature>
<reference evidence="3" key="1">
    <citation type="journal article" date="2008" name="Nat. Genet.">
        <title>The Pristionchus pacificus genome provides a unique perspective on nematode lifestyle and parasitism.</title>
        <authorList>
            <person name="Dieterich C."/>
            <person name="Clifton S.W."/>
            <person name="Schuster L.N."/>
            <person name="Chinwalla A."/>
            <person name="Delehaunty K."/>
            <person name="Dinkelacker I."/>
            <person name="Fulton L."/>
            <person name="Fulton R."/>
            <person name="Godfrey J."/>
            <person name="Minx P."/>
            <person name="Mitreva M."/>
            <person name="Roeseler W."/>
            <person name="Tian H."/>
            <person name="Witte H."/>
            <person name="Yang S.P."/>
            <person name="Wilson R.K."/>
            <person name="Sommer R.J."/>
        </authorList>
    </citation>
    <scope>NUCLEOTIDE SEQUENCE [LARGE SCALE GENOMIC DNA]</scope>
    <source>
        <strain evidence="3">PS312</strain>
    </source>
</reference>
<evidence type="ECO:0000256" key="1">
    <source>
        <dbReference type="SAM" id="MobiDB-lite"/>
    </source>
</evidence>
<accession>A0A8R1UZB5</accession>
<dbReference type="EnsemblMetazoa" id="PPA44500.1">
    <property type="protein sequence ID" value="PPA44500.1"/>
    <property type="gene ID" value="WBGene00282869"/>
</dbReference>
<feature type="region of interest" description="Disordered" evidence="1">
    <location>
        <begin position="40"/>
        <end position="73"/>
    </location>
</feature>
<dbReference type="AlphaFoldDB" id="A0A2A6BTL9"/>
<name>A0A2A6BTL9_PRIPA</name>
<dbReference type="Proteomes" id="UP000005239">
    <property type="component" value="Unassembled WGS sequence"/>
</dbReference>
<proteinExistence type="predicted"/>
<feature type="compositionally biased region" description="Polar residues" evidence="1">
    <location>
        <begin position="60"/>
        <end position="73"/>
    </location>
</feature>
<organism evidence="2 3">
    <name type="scientific">Pristionchus pacificus</name>
    <name type="common">Parasitic nematode worm</name>
    <dbReference type="NCBI Taxonomy" id="54126"/>
    <lineage>
        <taxon>Eukaryota</taxon>
        <taxon>Metazoa</taxon>
        <taxon>Ecdysozoa</taxon>
        <taxon>Nematoda</taxon>
        <taxon>Chromadorea</taxon>
        <taxon>Rhabditida</taxon>
        <taxon>Rhabditina</taxon>
        <taxon>Diplogasteromorpha</taxon>
        <taxon>Diplogasteroidea</taxon>
        <taxon>Neodiplogasteridae</taxon>
        <taxon>Pristionchus</taxon>
    </lineage>
</organism>
<keyword evidence="3" id="KW-1185">Reference proteome</keyword>
<protein>
    <submittedName>
        <fullName evidence="2">Uncharacterized protein</fullName>
    </submittedName>
</protein>
<evidence type="ECO:0000313" key="3">
    <source>
        <dbReference type="Proteomes" id="UP000005239"/>
    </source>
</evidence>
<evidence type="ECO:0000313" key="2">
    <source>
        <dbReference type="EnsemblMetazoa" id="PPA44500.1"/>
    </source>
</evidence>
<reference evidence="2" key="2">
    <citation type="submission" date="2022-06" db="UniProtKB">
        <authorList>
            <consortium name="EnsemblMetazoa"/>
        </authorList>
    </citation>
    <scope>IDENTIFICATION</scope>
    <source>
        <strain evidence="2">PS312</strain>
    </source>
</reference>
<gene>
    <name evidence="2" type="primary">WBGene00282869</name>
</gene>
<sequence>MFQGKQEGSLRPTFLPSSPSSTELSVVVYSRVSSSTKSATTIAVDTRRRRRGDQRRSFITDGQSVKGQSFDNQGATVSCSSPAAMRILRMPSASQSATYLSCSSWIAASLSASWFTRPVSCSSRPSAIRRSDAVAAASTSWKCIS</sequence>
<accession>A0A2A6BTL9</accession>